<keyword evidence="1" id="KW-1133">Transmembrane helix</keyword>
<evidence type="ECO:0000313" key="2">
    <source>
        <dbReference type="EMBL" id="QPC81254.1"/>
    </source>
</evidence>
<sequence>MSSLTLKRLLVVVLSQILGAVITFLIITVGFDLLPYITSAQASKAVSIETYGTIYFLVTSVPIGVILMIWMDRFLDTKILPD</sequence>
<reference evidence="2 3" key="1">
    <citation type="submission" date="2020-02" db="EMBL/GenBank/DDBJ databases">
        <authorList>
            <person name="Zheng R.K."/>
            <person name="Sun C.M."/>
        </authorList>
    </citation>
    <scope>NUCLEOTIDE SEQUENCE [LARGE SCALE GENOMIC DNA]</scope>
    <source>
        <strain evidence="3">rifampicinis</strain>
    </source>
</reference>
<feature type="transmembrane region" description="Helical" evidence="1">
    <location>
        <begin position="9"/>
        <end position="31"/>
    </location>
</feature>
<dbReference type="AlphaFoldDB" id="A0A7S8IDD7"/>
<keyword evidence="3" id="KW-1185">Reference proteome</keyword>
<keyword evidence="1" id="KW-0812">Transmembrane</keyword>
<accession>A0A7S8IDD7</accession>
<evidence type="ECO:0000256" key="1">
    <source>
        <dbReference type="SAM" id="Phobius"/>
    </source>
</evidence>
<proteinExistence type="predicted"/>
<dbReference type="EMBL" id="CP062983">
    <property type="protein sequence ID" value="QPC81254.1"/>
    <property type="molecule type" value="Genomic_DNA"/>
</dbReference>
<dbReference type="KEGG" id="pmet:G4Y79_16255"/>
<evidence type="ECO:0000313" key="3">
    <source>
        <dbReference type="Proteomes" id="UP000594468"/>
    </source>
</evidence>
<protein>
    <submittedName>
        <fullName evidence="2">Uncharacterized protein</fullName>
    </submittedName>
</protein>
<gene>
    <name evidence="2" type="ORF">G4Y79_16255</name>
</gene>
<keyword evidence="1" id="KW-0472">Membrane</keyword>
<dbReference type="Proteomes" id="UP000594468">
    <property type="component" value="Chromosome"/>
</dbReference>
<feature type="transmembrane region" description="Helical" evidence="1">
    <location>
        <begin position="51"/>
        <end position="70"/>
    </location>
</feature>
<organism evidence="2 3">
    <name type="scientific">Phototrophicus methaneseepsis</name>
    <dbReference type="NCBI Taxonomy" id="2710758"/>
    <lineage>
        <taxon>Bacteria</taxon>
        <taxon>Bacillati</taxon>
        <taxon>Chloroflexota</taxon>
        <taxon>Candidatus Thermofontia</taxon>
        <taxon>Phototrophicales</taxon>
        <taxon>Phototrophicaceae</taxon>
        <taxon>Phototrophicus</taxon>
    </lineage>
</organism>
<name>A0A7S8IDD7_9CHLR</name>
<dbReference type="RefSeq" id="WP_195169327.1">
    <property type="nucleotide sequence ID" value="NZ_CP062983.1"/>
</dbReference>